<protein>
    <submittedName>
        <fullName evidence="2">Uncharacterized protein</fullName>
    </submittedName>
</protein>
<comment type="caution">
    <text evidence="2">The sequence shown here is derived from an EMBL/GenBank/DDBJ whole genome shotgun (WGS) entry which is preliminary data.</text>
</comment>
<evidence type="ECO:0000313" key="2">
    <source>
        <dbReference type="EMBL" id="RYJ41608.1"/>
    </source>
</evidence>
<dbReference type="Proteomes" id="UP000289775">
    <property type="component" value="Unassembled WGS sequence"/>
</dbReference>
<feature type="transmembrane region" description="Helical" evidence="1">
    <location>
        <begin position="7"/>
        <end position="26"/>
    </location>
</feature>
<keyword evidence="1" id="KW-0812">Transmembrane</keyword>
<feature type="transmembrane region" description="Helical" evidence="1">
    <location>
        <begin position="38"/>
        <end position="57"/>
    </location>
</feature>
<dbReference type="AlphaFoldDB" id="A0A444W7G3"/>
<proteinExistence type="predicted"/>
<keyword evidence="1" id="KW-0472">Membrane</keyword>
<name>A0A444W7G3_9FLAO</name>
<evidence type="ECO:0000256" key="1">
    <source>
        <dbReference type="SAM" id="Phobius"/>
    </source>
</evidence>
<evidence type="ECO:0000313" key="3">
    <source>
        <dbReference type="Proteomes" id="UP000289775"/>
    </source>
</evidence>
<keyword evidence="1" id="KW-1133">Transmembrane helix</keyword>
<organism evidence="2 3">
    <name type="scientific">Flavobacterium beibuense</name>
    <dbReference type="NCBI Taxonomy" id="657326"/>
    <lineage>
        <taxon>Bacteria</taxon>
        <taxon>Pseudomonadati</taxon>
        <taxon>Bacteroidota</taxon>
        <taxon>Flavobacteriia</taxon>
        <taxon>Flavobacteriales</taxon>
        <taxon>Flavobacteriaceae</taxon>
        <taxon>Flavobacterium</taxon>
    </lineage>
</organism>
<reference evidence="2 3" key="1">
    <citation type="submission" date="2014-12" db="EMBL/GenBank/DDBJ databases">
        <title>Genome sequence of Flavobacterium beibuense RSKm HC5.</title>
        <authorList>
            <person name="Kim J.F."/>
            <person name="Song J.Y."/>
            <person name="Kwak M.-J."/>
            <person name="Lee S.-W."/>
        </authorList>
    </citation>
    <scope>NUCLEOTIDE SEQUENCE [LARGE SCALE GENOMIC DNA]</scope>
    <source>
        <strain evidence="2 3">RSKm HC5</strain>
    </source>
</reference>
<keyword evidence="3" id="KW-1185">Reference proteome</keyword>
<dbReference type="EMBL" id="JUIW01000010">
    <property type="protein sequence ID" value="RYJ41608.1"/>
    <property type="molecule type" value="Genomic_DNA"/>
</dbReference>
<accession>A0A444W7G3</accession>
<sequence length="61" mass="6596">MKKQTKLLLSSIGMGITGWLSIGIGYTSTMGSTLNGILFMGGLLLCFIALIVFILSFKEHE</sequence>
<gene>
    <name evidence="2" type="ORF">NU09_2982</name>
</gene>